<evidence type="ECO:0000313" key="5">
    <source>
        <dbReference type="EMBL" id="NMM98063.1"/>
    </source>
</evidence>
<proteinExistence type="predicted"/>
<sequence length="513" mass="57305">MPPFISIDSNNNATLMVQGKPFLVLGGEVHNSSASSLEYMAEKVWPNVAKLNINTLLVPVYWELIEPSEGHFDFSILDGLLHQAREHDTHLILLWFGLWKNAESSYVPQWVKQDTKRFWRVITSAGTPSNCISPFCAEAIAADANAFSRLMHHIRTMDSDDSTVLMMQVENEVGVLGTDRDRSDTANQLFMSQIPEALHAIADAGTNWDQAFGERSAEAFMAHAFASAVEQITHAGQQQYPLPCYTNAWLRQYPWYPGSYPVGGPVESVHDIWFATAPSLTALAPDIYLPNAPSVMKRFQSAGRPLLIPEARQDVSTVSSALYAYGIGSLLYSPFGIEDLEEHGDCQPASSELLESLNIDREAFNTTNTSYCLSQLNDLLSESFPAIRQYRDHHRITAFIQRDIDDRGHLIHISGMDVLLRFQRIQQSPLSSGLILDDGDGELYCLAMNCSISVGDCSMGCMNNMIEHIEEGKFVSGQWVKRRVLNGDEGAVAVFDDVPSWRRIHVSENRKKD</sequence>
<comment type="caution">
    <text evidence="5">The sequence shown here is derived from an EMBL/GenBank/DDBJ whole genome shotgun (WGS) entry which is preliminary data.</text>
</comment>
<protein>
    <submittedName>
        <fullName evidence="5">Beta-galactosidase</fullName>
    </submittedName>
</protein>
<keyword evidence="6" id="KW-1185">Reference proteome</keyword>
<dbReference type="GO" id="GO:0009341">
    <property type="term" value="C:beta-galactosidase complex"/>
    <property type="evidence" value="ECO:0007669"/>
    <property type="project" value="InterPro"/>
</dbReference>
<dbReference type="SUPFAM" id="SSF51445">
    <property type="entry name" value="(Trans)glycosidases"/>
    <property type="match status" value="1"/>
</dbReference>
<dbReference type="Gene3D" id="2.60.220.20">
    <property type="entry name" value="putative beta-Galactosidase from caulobacter crescentus"/>
    <property type="match status" value="1"/>
</dbReference>
<dbReference type="InterPro" id="IPR040719">
    <property type="entry name" value="DUF5597"/>
</dbReference>
<dbReference type="InterPro" id="IPR017853">
    <property type="entry name" value="GH"/>
</dbReference>
<feature type="domain" description="Glycoside hydrolase family 42 N-terminal" evidence="3">
    <location>
        <begin position="51"/>
        <end position="212"/>
    </location>
</feature>
<dbReference type="InterPro" id="IPR013529">
    <property type="entry name" value="Glyco_hydro_42_N"/>
</dbReference>
<accession>A0A7Y0EX64</accession>
<evidence type="ECO:0000256" key="2">
    <source>
        <dbReference type="ARBA" id="ARBA00023295"/>
    </source>
</evidence>
<evidence type="ECO:0000259" key="4">
    <source>
        <dbReference type="Pfam" id="PF18120"/>
    </source>
</evidence>
<evidence type="ECO:0000259" key="3">
    <source>
        <dbReference type="Pfam" id="PF02449"/>
    </source>
</evidence>
<gene>
    <name evidence="5" type="ORF">G1C97_1012</name>
</gene>
<dbReference type="Pfam" id="PF02449">
    <property type="entry name" value="Glyco_hydro_42"/>
    <property type="match status" value="1"/>
</dbReference>
<evidence type="ECO:0000256" key="1">
    <source>
        <dbReference type="ARBA" id="ARBA00022801"/>
    </source>
</evidence>
<dbReference type="GO" id="GO:0004565">
    <property type="term" value="F:beta-galactosidase activity"/>
    <property type="evidence" value="ECO:0007669"/>
    <property type="project" value="InterPro"/>
</dbReference>
<dbReference type="Proteomes" id="UP000543419">
    <property type="component" value="Unassembled WGS sequence"/>
</dbReference>
<dbReference type="Gene3D" id="3.20.20.80">
    <property type="entry name" value="Glycosidases"/>
    <property type="match status" value="1"/>
</dbReference>
<name>A0A7Y0EX64_9BIFI</name>
<dbReference type="Pfam" id="PF18120">
    <property type="entry name" value="DUF5597"/>
    <property type="match status" value="1"/>
</dbReference>
<dbReference type="EMBL" id="JAAIIG010000003">
    <property type="protein sequence ID" value="NMM98063.1"/>
    <property type="molecule type" value="Genomic_DNA"/>
</dbReference>
<keyword evidence="2" id="KW-0326">Glycosidase</keyword>
<dbReference type="AlphaFoldDB" id="A0A7Y0EX64"/>
<reference evidence="5 6" key="1">
    <citation type="submission" date="2020-02" db="EMBL/GenBank/DDBJ databases">
        <title>Characterization of phylogenetic diversity of novel bifidobacterial species isolated in Czech ZOOs.</title>
        <authorList>
            <person name="Lugli G.A."/>
            <person name="Vera N.B."/>
            <person name="Ventura M."/>
        </authorList>
    </citation>
    <scope>NUCLEOTIDE SEQUENCE [LARGE SCALE GENOMIC DNA]</scope>
    <source>
        <strain evidence="5 6">DSM 109959</strain>
    </source>
</reference>
<organism evidence="5 6">
    <name type="scientific">Bifidobacterium olomucense</name>
    <dbReference type="NCBI Taxonomy" id="2675324"/>
    <lineage>
        <taxon>Bacteria</taxon>
        <taxon>Bacillati</taxon>
        <taxon>Actinomycetota</taxon>
        <taxon>Actinomycetes</taxon>
        <taxon>Bifidobacteriales</taxon>
        <taxon>Bifidobacteriaceae</taxon>
        <taxon>Bifidobacterium</taxon>
    </lineage>
</organism>
<feature type="domain" description="DUF5597" evidence="4">
    <location>
        <begin position="378"/>
        <end position="490"/>
    </location>
</feature>
<evidence type="ECO:0000313" key="6">
    <source>
        <dbReference type="Proteomes" id="UP000543419"/>
    </source>
</evidence>
<keyword evidence="1" id="KW-0378">Hydrolase</keyword>
<dbReference type="GO" id="GO:0005975">
    <property type="term" value="P:carbohydrate metabolic process"/>
    <property type="evidence" value="ECO:0007669"/>
    <property type="project" value="InterPro"/>
</dbReference>
<dbReference type="RefSeq" id="WP_169240820.1">
    <property type="nucleotide sequence ID" value="NZ_JAAIIG010000003.1"/>
</dbReference>